<feature type="domain" description="Arginyl tRNA synthetase N-terminal" evidence="12">
    <location>
        <begin position="5"/>
        <end position="89"/>
    </location>
</feature>
<dbReference type="FunFam" id="1.10.730.10:FF:000006">
    <property type="entry name" value="Arginyl-tRNA synthetase 2, mitochondrial"/>
    <property type="match status" value="1"/>
</dbReference>
<evidence type="ECO:0000313" key="13">
    <source>
        <dbReference type="EMBL" id="SFV28638.1"/>
    </source>
</evidence>
<dbReference type="GO" id="GO:0006420">
    <property type="term" value="P:arginyl-tRNA aminoacylation"/>
    <property type="evidence" value="ECO:0007669"/>
    <property type="project" value="UniProtKB-UniRule"/>
</dbReference>
<keyword evidence="6 9" id="KW-0648">Protein biosynthesis</keyword>
<evidence type="ECO:0000256" key="3">
    <source>
        <dbReference type="ARBA" id="ARBA00022598"/>
    </source>
</evidence>
<gene>
    <name evidence="9" type="primary">argS</name>
    <name evidence="13" type="ORF">SAMN05660895_0375</name>
</gene>
<sequence length="597" mass="69157">MSLQTEIKHLVAQAVEELYDRTIGEEDVTVNQTKPEFRGDYTVVVFQLTRYSKLSPEATARQIGEYLLENDEDTFERFEVIKGFLNLFIRESYWLEFLQEYYDDSTFGRHMTSREKVMVEYSSPNTNKPLHLGHLRNNFLGWSVAEILKASGYRVVKTCVVNDRGIHICKSMLAWMKYAQGATPETEGMKGDHFVGKWYVKFNEVYAQQVKELMAAGKTQEEAEEQAPILQEARELLKRWEARDPEVWEVWEMMNNWVYAGFEETYRRIGSDFDKIYYESETYLLGKKLVEKGLRKKIFFKKPDGSIWVNLTAEGLDEKLLLRSDGTSVYITQDLGLAQLKYDDFGAERSIYVIGDEQNYHMQVLKLVCKKLGIPQADGIYHLSYGMVDLPSGKMKSREGTVVDADDLLDEMKATAEKYTRELGKIEGFQEQELDALFEMIGQAALKYYLLRVSPQKRIVFHPGESIDFQGHTGPFIQYTYARIRSVFRKARIRTAADLPFLNKCKEALLDEEKSLIRLLEQYPDQIQQAADELDPSVLAHYLFEVARMYNSFYAELPVAKADSEEKKILRLMISWLTAHVIQSGMHLLGMQVPEKM</sequence>
<dbReference type="InterPro" id="IPR001278">
    <property type="entry name" value="Arg-tRNA-ligase"/>
</dbReference>
<keyword evidence="14" id="KW-1185">Reference proteome</keyword>
<evidence type="ECO:0000256" key="6">
    <source>
        <dbReference type="ARBA" id="ARBA00022917"/>
    </source>
</evidence>
<dbReference type="NCBIfam" id="TIGR00456">
    <property type="entry name" value="argS"/>
    <property type="match status" value="1"/>
</dbReference>
<evidence type="ECO:0000256" key="9">
    <source>
        <dbReference type="HAMAP-Rule" id="MF_00123"/>
    </source>
</evidence>
<dbReference type="Gene3D" id="3.40.50.620">
    <property type="entry name" value="HUPs"/>
    <property type="match status" value="1"/>
</dbReference>
<proteinExistence type="inferred from homology"/>
<dbReference type="PANTHER" id="PTHR11956:SF5">
    <property type="entry name" value="ARGININE--TRNA LIGASE, CYTOPLASMIC"/>
    <property type="match status" value="1"/>
</dbReference>
<dbReference type="SMART" id="SM00836">
    <property type="entry name" value="DALR_1"/>
    <property type="match status" value="1"/>
</dbReference>
<dbReference type="GO" id="GO:0004814">
    <property type="term" value="F:arginine-tRNA ligase activity"/>
    <property type="evidence" value="ECO:0007669"/>
    <property type="project" value="UniProtKB-UniRule"/>
</dbReference>
<dbReference type="InterPro" id="IPR035684">
    <property type="entry name" value="ArgRS_core"/>
</dbReference>
<feature type="domain" description="DALR anticodon binding" evidence="11">
    <location>
        <begin position="477"/>
        <end position="597"/>
    </location>
</feature>
<evidence type="ECO:0000256" key="5">
    <source>
        <dbReference type="ARBA" id="ARBA00022840"/>
    </source>
</evidence>
<dbReference type="InterPro" id="IPR009080">
    <property type="entry name" value="tRNAsynth_Ia_anticodon-bd"/>
</dbReference>
<comment type="similarity">
    <text evidence="1 9 10">Belongs to the class-I aminoacyl-tRNA synthetase family.</text>
</comment>
<dbReference type="Gene3D" id="3.30.1360.70">
    <property type="entry name" value="Arginyl tRNA synthetase N-terminal domain"/>
    <property type="match status" value="1"/>
</dbReference>
<evidence type="ECO:0000259" key="11">
    <source>
        <dbReference type="SMART" id="SM00836"/>
    </source>
</evidence>
<name>A0A1I7N1X8_9BACT</name>
<keyword evidence="4 9" id="KW-0547">Nucleotide-binding</keyword>
<dbReference type="InterPro" id="IPR008909">
    <property type="entry name" value="DALR_anticod-bd"/>
</dbReference>
<accession>A0A1I7N1X8</accession>
<dbReference type="RefSeq" id="WP_092456927.1">
    <property type="nucleotide sequence ID" value="NZ_FPCJ01000001.1"/>
</dbReference>
<dbReference type="PANTHER" id="PTHR11956">
    <property type="entry name" value="ARGINYL-TRNA SYNTHETASE"/>
    <property type="match status" value="1"/>
</dbReference>
<dbReference type="Pfam" id="PF03485">
    <property type="entry name" value="Arg_tRNA_synt_N"/>
    <property type="match status" value="1"/>
</dbReference>
<dbReference type="EC" id="6.1.1.19" evidence="9"/>
<dbReference type="InterPro" id="IPR014729">
    <property type="entry name" value="Rossmann-like_a/b/a_fold"/>
</dbReference>
<feature type="short sequence motif" description="'HIGH' region" evidence="9">
    <location>
        <begin position="124"/>
        <end position="134"/>
    </location>
</feature>
<evidence type="ECO:0000256" key="4">
    <source>
        <dbReference type="ARBA" id="ARBA00022741"/>
    </source>
</evidence>
<evidence type="ECO:0000256" key="10">
    <source>
        <dbReference type="RuleBase" id="RU363038"/>
    </source>
</evidence>
<keyword evidence="3 9" id="KW-0436">Ligase</keyword>
<dbReference type="HAMAP" id="MF_00123">
    <property type="entry name" value="Arg_tRNA_synth"/>
    <property type="match status" value="1"/>
</dbReference>
<evidence type="ECO:0000256" key="8">
    <source>
        <dbReference type="ARBA" id="ARBA00049339"/>
    </source>
</evidence>
<dbReference type="SUPFAM" id="SSF52374">
    <property type="entry name" value="Nucleotidylyl transferase"/>
    <property type="match status" value="1"/>
</dbReference>
<dbReference type="InterPro" id="IPR036695">
    <property type="entry name" value="Arg-tRNA-synth_N_sf"/>
</dbReference>
<keyword evidence="7 9" id="KW-0030">Aminoacyl-tRNA synthetase</keyword>
<evidence type="ECO:0000256" key="1">
    <source>
        <dbReference type="ARBA" id="ARBA00005594"/>
    </source>
</evidence>
<evidence type="ECO:0000256" key="7">
    <source>
        <dbReference type="ARBA" id="ARBA00023146"/>
    </source>
</evidence>
<dbReference type="OrthoDB" id="9805987at2"/>
<dbReference type="STRING" id="1393122.SAMN05660895_0375"/>
<dbReference type="GO" id="GO:0005524">
    <property type="term" value="F:ATP binding"/>
    <property type="evidence" value="ECO:0007669"/>
    <property type="project" value="UniProtKB-UniRule"/>
</dbReference>
<dbReference type="PROSITE" id="PS00178">
    <property type="entry name" value="AA_TRNA_LIGASE_I"/>
    <property type="match status" value="1"/>
</dbReference>
<dbReference type="GO" id="GO:0005737">
    <property type="term" value="C:cytoplasm"/>
    <property type="evidence" value="ECO:0007669"/>
    <property type="project" value="UniProtKB-SubCell"/>
</dbReference>
<comment type="subcellular location">
    <subcellularLocation>
        <location evidence="9">Cytoplasm</location>
    </subcellularLocation>
</comment>
<keyword evidence="2 9" id="KW-0963">Cytoplasm</keyword>
<organism evidence="13 14">
    <name type="scientific">Thermoflavifilum thermophilum</name>
    <dbReference type="NCBI Taxonomy" id="1393122"/>
    <lineage>
        <taxon>Bacteria</taxon>
        <taxon>Pseudomonadati</taxon>
        <taxon>Bacteroidota</taxon>
        <taxon>Chitinophagia</taxon>
        <taxon>Chitinophagales</taxon>
        <taxon>Chitinophagaceae</taxon>
        <taxon>Thermoflavifilum</taxon>
    </lineage>
</organism>
<evidence type="ECO:0000313" key="14">
    <source>
        <dbReference type="Proteomes" id="UP000199537"/>
    </source>
</evidence>
<dbReference type="Gene3D" id="1.10.730.10">
    <property type="entry name" value="Isoleucyl-tRNA Synthetase, Domain 1"/>
    <property type="match status" value="1"/>
</dbReference>
<dbReference type="AlphaFoldDB" id="A0A1I7N1X8"/>
<dbReference type="SUPFAM" id="SSF55190">
    <property type="entry name" value="Arginyl-tRNA synthetase (ArgRS), N-terminal 'additional' domain"/>
    <property type="match status" value="1"/>
</dbReference>
<dbReference type="Proteomes" id="UP000199537">
    <property type="component" value="Unassembled WGS sequence"/>
</dbReference>
<reference evidence="14" key="1">
    <citation type="submission" date="2016-10" db="EMBL/GenBank/DDBJ databases">
        <authorList>
            <person name="Varghese N."/>
            <person name="Submissions S."/>
        </authorList>
    </citation>
    <scope>NUCLEOTIDE SEQUENCE [LARGE SCALE GENOMIC DNA]</scope>
    <source>
        <strain evidence="14">DSM 14807</strain>
    </source>
</reference>
<evidence type="ECO:0000256" key="2">
    <source>
        <dbReference type="ARBA" id="ARBA00022490"/>
    </source>
</evidence>
<dbReference type="SMART" id="SM01016">
    <property type="entry name" value="Arg_tRNA_synt_N"/>
    <property type="match status" value="1"/>
</dbReference>
<keyword evidence="5 9" id="KW-0067">ATP-binding</keyword>
<dbReference type="PRINTS" id="PR01038">
    <property type="entry name" value="TRNASYNTHARG"/>
</dbReference>
<dbReference type="EMBL" id="FPCJ01000001">
    <property type="protein sequence ID" value="SFV28638.1"/>
    <property type="molecule type" value="Genomic_DNA"/>
</dbReference>
<comment type="catalytic activity">
    <reaction evidence="8 9">
        <text>tRNA(Arg) + L-arginine + ATP = L-arginyl-tRNA(Arg) + AMP + diphosphate</text>
        <dbReference type="Rhea" id="RHEA:20301"/>
        <dbReference type="Rhea" id="RHEA-COMP:9658"/>
        <dbReference type="Rhea" id="RHEA-COMP:9673"/>
        <dbReference type="ChEBI" id="CHEBI:30616"/>
        <dbReference type="ChEBI" id="CHEBI:32682"/>
        <dbReference type="ChEBI" id="CHEBI:33019"/>
        <dbReference type="ChEBI" id="CHEBI:78442"/>
        <dbReference type="ChEBI" id="CHEBI:78513"/>
        <dbReference type="ChEBI" id="CHEBI:456215"/>
        <dbReference type="EC" id="6.1.1.19"/>
    </reaction>
</comment>
<dbReference type="Pfam" id="PF00750">
    <property type="entry name" value="tRNA-synt_1d"/>
    <property type="match status" value="1"/>
</dbReference>
<evidence type="ECO:0000259" key="12">
    <source>
        <dbReference type="SMART" id="SM01016"/>
    </source>
</evidence>
<comment type="subunit">
    <text evidence="9">Monomer.</text>
</comment>
<dbReference type="Pfam" id="PF05746">
    <property type="entry name" value="DALR_1"/>
    <property type="match status" value="1"/>
</dbReference>
<dbReference type="SUPFAM" id="SSF47323">
    <property type="entry name" value="Anticodon-binding domain of a subclass of class I aminoacyl-tRNA synthetases"/>
    <property type="match status" value="1"/>
</dbReference>
<protein>
    <recommendedName>
        <fullName evidence="9">Arginine--tRNA ligase</fullName>
        <ecNumber evidence="9">6.1.1.19</ecNumber>
    </recommendedName>
    <alternativeName>
        <fullName evidence="9">Arginyl-tRNA synthetase</fullName>
        <shortName evidence="9">ArgRS</shortName>
    </alternativeName>
</protein>
<dbReference type="InterPro" id="IPR001412">
    <property type="entry name" value="aa-tRNA-synth_I_CS"/>
</dbReference>
<dbReference type="InterPro" id="IPR005148">
    <property type="entry name" value="Arg-tRNA-synth_N"/>
</dbReference>